<accession>A0A1H3YWS6</accession>
<dbReference type="InterPro" id="IPR008841">
    <property type="entry name" value="Siphovirus-type_tail_N"/>
</dbReference>
<dbReference type="Proteomes" id="UP000199394">
    <property type="component" value="Unassembled WGS sequence"/>
</dbReference>
<dbReference type="Gene3D" id="2.60.120.860">
    <property type="match status" value="1"/>
</dbReference>
<evidence type="ECO:0000259" key="1">
    <source>
        <dbReference type="Pfam" id="PF05709"/>
    </source>
</evidence>
<dbReference type="Pfam" id="PF05709">
    <property type="entry name" value="Sipho_tail"/>
    <property type="match status" value="1"/>
</dbReference>
<evidence type="ECO:0000313" key="4">
    <source>
        <dbReference type="Proteomes" id="UP000199394"/>
    </source>
</evidence>
<feature type="domain" description="Siphovirus-type tail component C-terminal" evidence="2">
    <location>
        <begin position="177"/>
        <end position="279"/>
    </location>
</feature>
<dbReference type="Gene3D" id="2.40.30.200">
    <property type="match status" value="1"/>
</dbReference>
<gene>
    <name evidence="3" type="ORF">SAMN04515656_104149</name>
</gene>
<dbReference type="Pfam" id="PF22768">
    <property type="entry name" value="SPP1_Dit"/>
    <property type="match status" value="1"/>
</dbReference>
<feature type="domain" description="Siphovirus-type tail component RIFT-related" evidence="1">
    <location>
        <begin position="33"/>
        <end position="117"/>
    </location>
</feature>
<reference evidence="3 4" key="1">
    <citation type="submission" date="2016-10" db="EMBL/GenBank/DDBJ databases">
        <authorList>
            <person name="de Groot N.N."/>
        </authorList>
    </citation>
    <scope>NUCLEOTIDE SEQUENCE [LARGE SCALE GENOMIC DNA]</scope>
    <source>
        <strain evidence="3 4">SR12</strain>
    </source>
</reference>
<sequence length="282" mass="31741">MHKIKYINDSGAVLDIGGDDRLTLMSITGLESTSVEDETSKSPRQDGMTYIQSAYKERPVILKFHLKCHTREDYLTYRDNIIRVFNPKVGGILDYRDGEVRRQLYCKPETGIDMPKNSISLYCDVTVDLIAYDPYLYDPAVNTLELTFWTGGLVFPLVFPISFRKKGETKLNIVVDGQEPAPLSIAFKGPAVNPKVINHTTGEYIEVLKDLTSDQVLHITTGFKKQSVKIEENGILTDAYDKINIESTFFELMPGANLLEYTSGETSPNDVSISFKNRYSGI</sequence>
<dbReference type="STRING" id="81409.SAMN04515656_104149"/>
<name>A0A1H3YWS6_9FIRM</name>
<keyword evidence="4" id="KW-1185">Reference proteome</keyword>
<dbReference type="EMBL" id="FNRK01000004">
    <property type="protein sequence ID" value="SEA16033.1"/>
    <property type="molecule type" value="Genomic_DNA"/>
</dbReference>
<evidence type="ECO:0000259" key="2">
    <source>
        <dbReference type="Pfam" id="PF22768"/>
    </source>
</evidence>
<organism evidence="3 4">
    <name type="scientific">Eubacterium aggregans</name>
    <dbReference type="NCBI Taxonomy" id="81409"/>
    <lineage>
        <taxon>Bacteria</taxon>
        <taxon>Bacillati</taxon>
        <taxon>Bacillota</taxon>
        <taxon>Clostridia</taxon>
        <taxon>Eubacteriales</taxon>
        <taxon>Eubacteriaceae</taxon>
        <taxon>Eubacterium</taxon>
    </lineage>
</organism>
<dbReference type="AlphaFoldDB" id="A0A1H3YWS6"/>
<dbReference type="InterPro" id="IPR054738">
    <property type="entry name" value="Siphovirus-type_tail_C"/>
</dbReference>
<protein>
    <submittedName>
        <fullName evidence="3">Phage tail protein</fullName>
    </submittedName>
</protein>
<dbReference type="RefSeq" id="WP_090305298.1">
    <property type="nucleotide sequence ID" value="NZ_FNRK01000004.1"/>
</dbReference>
<dbReference type="OrthoDB" id="2079081at2"/>
<evidence type="ECO:0000313" key="3">
    <source>
        <dbReference type="EMBL" id="SEA16033.1"/>
    </source>
</evidence>
<proteinExistence type="predicted"/>